<accession>A0AAU7AVB3</accession>
<comment type="similarity">
    <text evidence="1">Belongs to the ROK (NagC/XylR) family.</text>
</comment>
<sequence>MQLLRASNHLQVVHVMTALGQTTRAELSRRTGLSRTTISAIVGDMLEVGVVVEQEAAAAGQIGRPPIMLTLQPGAAHAIGIDFDHDKVHVAISDLAGAVIAEGHASWDVDGDARGAMNCAGSLIEQAVATAGVDPTRALGAGVALAGPIDPATGAVHPASGVLPSWLGLDPRAELEQALGTKVYIDNDANLGALAEFTTGAGRGATALAYIAISAGVGAGFLIDGQPFRGHRGLAGEFGHILIDASGTLCRCGNRGCLETVVSGPALTALLHAGQGISLTTAELVTRAREGDRGSRRLIADAGQAIGTALASLVAVYGPDVVVIGGDLGEAGDLLLDPVRETVRRFAPPATTEGLQIAQGALGDRAILLGALALVVRQSGEIVAGRVAEAMAS</sequence>
<dbReference type="InterPro" id="IPR036390">
    <property type="entry name" value="WH_DNA-bd_sf"/>
</dbReference>
<dbReference type="PANTHER" id="PTHR18964:SF173">
    <property type="entry name" value="GLUCOKINASE"/>
    <property type="match status" value="1"/>
</dbReference>
<dbReference type="PANTHER" id="PTHR18964">
    <property type="entry name" value="ROK (REPRESSOR, ORF, KINASE) FAMILY"/>
    <property type="match status" value="1"/>
</dbReference>
<dbReference type="InterPro" id="IPR043129">
    <property type="entry name" value="ATPase_NBD"/>
</dbReference>
<dbReference type="SUPFAM" id="SSF53067">
    <property type="entry name" value="Actin-like ATPase domain"/>
    <property type="match status" value="1"/>
</dbReference>
<dbReference type="InterPro" id="IPR036388">
    <property type="entry name" value="WH-like_DNA-bd_sf"/>
</dbReference>
<dbReference type="KEGG" id="parq:DSM112329_02513"/>
<dbReference type="Gene3D" id="1.10.10.10">
    <property type="entry name" value="Winged helix-like DNA-binding domain superfamily/Winged helix DNA-binding domain"/>
    <property type="match status" value="1"/>
</dbReference>
<dbReference type="InterPro" id="IPR000600">
    <property type="entry name" value="ROK"/>
</dbReference>
<protein>
    <submittedName>
        <fullName evidence="2">Protein mlc</fullName>
    </submittedName>
</protein>
<dbReference type="SUPFAM" id="SSF46785">
    <property type="entry name" value="Winged helix' DNA-binding domain"/>
    <property type="match status" value="1"/>
</dbReference>
<dbReference type="InterPro" id="IPR049874">
    <property type="entry name" value="ROK_cs"/>
</dbReference>
<proteinExistence type="inferred from homology"/>
<dbReference type="AlphaFoldDB" id="A0AAU7AVB3"/>
<gene>
    <name evidence="2" type="primary">mlc</name>
    <name evidence="2" type="ORF">DSM112329_02513</name>
</gene>
<evidence type="ECO:0000313" key="2">
    <source>
        <dbReference type="EMBL" id="XAY05655.1"/>
    </source>
</evidence>
<dbReference type="PROSITE" id="PS01125">
    <property type="entry name" value="ROK"/>
    <property type="match status" value="1"/>
</dbReference>
<dbReference type="EMBL" id="CP114014">
    <property type="protein sequence ID" value="XAY05655.1"/>
    <property type="molecule type" value="Genomic_DNA"/>
</dbReference>
<name>A0AAU7AVB3_9ACTN</name>
<evidence type="ECO:0000256" key="1">
    <source>
        <dbReference type="ARBA" id="ARBA00006479"/>
    </source>
</evidence>
<reference evidence="2" key="1">
    <citation type="submission" date="2022-12" db="EMBL/GenBank/DDBJ databases">
        <title>Paraconexibacter alkalitolerans sp. nov. and Baekduia alba sp. nov., isolated from soil and emended description of the genera Paraconexibacter (Chun et al., 2020) and Baekduia (An et al., 2020).</title>
        <authorList>
            <person name="Vieira S."/>
            <person name="Huber K.J."/>
            <person name="Geppert A."/>
            <person name="Wolf J."/>
            <person name="Neumann-Schaal M."/>
            <person name="Muesken M."/>
            <person name="Overmann J."/>
        </authorList>
    </citation>
    <scope>NUCLEOTIDE SEQUENCE</scope>
    <source>
        <strain evidence="2">AEG42_29</strain>
    </source>
</reference>
<organism evidence="2">
    <name type="scientific">Paraconexibacter sp. AEG42_29</name>
    <dbReference type="NCBI Taxonomy" id="2997339"/>
    <lineage>
        <taxon>Bacteria</taxon>
        <taxon>Bacillati</taxon>
        <taxon>Actinomycetota</taxon>
        <taxon>Thermoleophilia</taxon>
        <taxon>Solirubrobacterales</taxon>
        <taxon>Paraconexibacteraceae</taxon>
        <taxon>Paraconexibacter</taxon>
    </lineage>
</organism>
<dbReference type="Gene3D" id="3.30.420.40">
    <property type="match status" value="2"/>
</dbReference>
<dbReference type="Pfam" id="PF00480">
    <property type="entry name" value="ROK"/>
    <property type="match status" value="1"/>
</dbReference>